<evidence type="ECO:0000313" key="3">
    <source>
        <dbReference type="Proteomes" id="UP000619101"/>
    </source>
</evidence>
<feature type="transmembrane region" description="Helical" evidence="1">
    <location>
        <begin position="46"/>
        <end position="67"/>
    </location>
</feature>
<keyword evidence="3" id="KW-1185">Reference proteome</keyword>
<sequence length="158" mass="18597">MRVFFIISVFLSGLVTFGAIWIVHQMTANFNPDGSNPLWSNGNPGLFFMLWPMPFIFYFLFSMIFVFEKIHNTYKVNRRRFITGYTILFLALISFTLYRIIDFNRVAQPYFEYEIGYLNPYTNDLFFNVWTLLAALCIPAIVSFYLEGRKKSIIDARG</sequence>
<gene>
    <name evidence="2" type="ORF">H9635_05595</name>
</gene>
<keyword evidence="1" id="KW-0472">Membrane</keyword>
<accession>A0ABR8XW88</accession>
<proteinExistence type="predicted"/>
<protein>
    <submittedName>
        <fullName evidence="2">Uncharacterized protein</fullName>
    </submittedName>
</protein>
<feature type="transmembrane region" description="Helical" evidence="1">
    <location>
        <begin position="79"/>
        <end position="101"/>
    </location>
</feature>
<keyword evidence="1" id="KW-1133">Transmembrane helix</keyword>
<evidence type="ECO:0000256" key="1">
    <source>
        <dbReference type="SAM" id="Phobius"/>
    </source>
</evidence>
<dbReference type="Proteomes" id="UP000619101">
    <property type="component" value="Unassembled WGS sequence"/>
</dbReference>
<dbReference type="RefSeq" id="WP_191699162.1">
    <property type="nucleotide sequence ID" value="NZ_JACSPZ010000002.1"/>
</dbReference>
<organism evidence="2 3">
    <name type="scientific">Solibacillus faecavium</name>
    <dbReference type="NCBI Taxonomy" id="2762221"/>
    <lineage>
        <taxon>Bacteria</taxon>
        <taxon>Bacillati</taxon>
        <taxon>Bacillota</taxon>
        <taxon>Bacilli</taxon>
        <taxon>Bacillales</taxon>
        <taxon>Caryophanaceae</taxon>
        <taxon>Solibacillus</taxon>
    </lineage>
</organism>
<feature type="transmembrane region" description="Helical" evidence="1">
    <location>
        <begin position="125"/>
        <end position="146"/>
    </location>
</feature>
<name>A0ABR8XW88_9BACL</name>
<comment type="caution">
    <text evidence="2">The sequence shown here is derived from an EMBL/GenBank/DDBJ whole genome shotgun (WGS) entry which is preliminary data.</text>
</comment>
<dbReference type="EMBL" id="JACSPZ010000002">
    <property type="protein sequence ID" value="MBD8036209.1"/>
    <property type="molecule type" value="Genomic_DNA"/>
</dbReference>
<keyword evidence="1" id="KW-0812">Transmembrane</keyword>
<reference evidence="2 3" key="1">
    <citation type="submission" date="2020-08" db="EMBL/GenBank/DDBJ databases">
        <title>A Genomic Blueprint of the Chicken Gut Microbiome.</title>
        <authorList>
            <person name="Gilroy R."/>
            <person name="Ravi A."/>
            <person name="Getino M."/>
            <person name="Pursley I."/>
            <person name="Horton D.L."/>
            <person name="Alikhan N.-F."/>
            <person name="Baker D."/>
            <person name="Gharbi K."/>
            <person name="Hall N."/>
            <person name="Watson M."/>
            <person name="Adriaenssens E.M."/>
            <person name="Foster-Nyarko E."/>
            <person name="Jarju S."/>
            <person name="Secka A."/>
            <person name="Antonio M."/>
            <person name="Oren A."/>
            <person name="Chaudhuri R."/>
            <person name="La Ragione R.M."/>
            <person name="Hildebrand F."/>
            <person name="Pallen M.J."/>
        </authorList>
    </citation>
    <scope>NUCLEOTIDE SEQUENCE [LARGE SCALE GENOMIC DNA]</scope>
    <source>
        <strain evidence="2 3">A46</strain>
    </source>
</reference>
<evidence type="ECO:0000313" key="2">
    <source>
        <dbReference type="EMBL" id="MBD8036209.1"/>
    </source>
</evidence>